<reference evidence="6 7" key="1">
    <citation type="submission" date="2020-01" db="EMBL/GenBank/DDBJ databases">
        <authorList>
            <person name="Gupta K D."/>
        </authorList>
    </citation>
    <scope>NUCLEOTIDE SEQUENCE [LARGE SCALE GENOMIC DNA]</scope>
</reference>
<feature type="compositionally biased region" description="Polar residues" evidence="4">
    <location>
        <begin position="607"/>
        <end position="624"/>
    </location>
</feature>
<dbReference type="Proteomes" id="UP000467700">
    <property type="component" value="Unassembled WGS sequence"/>
</dbReference>
<dbReference type="Pfam" id="PF00069">
    <property type="entry name" value="Pkinase"/>
    <property type="match status" value="1"/>
</dbReference>
<gene>
    <name evidence="6" type="ORF">AAE3_LOCUS12226</name>
</gene>
<dbReference type="EMBL" id="CACVBS010000083">
    <property type="protein sequence ID" value="CAA7269950.1"/>
    <property type="molecule type" value="Genomic_DNA"/>
</dbReference>
<evidence type="ECO:0000256" key="3">
    <source>
        <dbReference type="PROSITE-ProRule" id="PRU10141"/>
    </source>
</evidence>
<feature type="domain" description="Protein kinase" evidence="5">
    <location>
        <begin position="49"/>
        <end position="315"/>
    </location>
</feature>
<dbReference type="OrthoDB" id="193931at2759"/>
<feature type="compositionally biased region" description="Low complexity" evidence="4">
    <location>
        <begin position="625"/>
        <end position="653"/>
    </location>
</feature>
<dbReference type="InterPro" id="IPR008271">
    <property type="entry name" value="Ser/Thr_kinase_AS"/>
</dbReference>
<feature type="region of interest" description="Disordered" evidence="4">
    <location>
        <begin position="683"/>
        <end position="703"/>
    </location>
</feature>
<feature type="region of interest" description="Disordered" evidence="4">
    <location>
        <begin position="458"/>
        <end position="565"/>
    </location>
</feature>
<keyword evidence="2 3" id="KW-0067">ATP-binding</keyword>
<dbReference type="Gene3D" id="1.10.510.10">
    <property type="entry name" value="Transferase(Phosphotransferase) domain 1"/>
    <property type="match status" value="1"/>
</dbReference>
<dbReference type="AlphaFoldDB" id="A0A8S0WHZ8"/>
<dbReference type="PROSITE" id="PS00108">
    <property type="entry name" value="PROTEIN_KINASE_ST"/>
    <property type="match status" value="1"/>
</dbReference>
<evidence type="ECO:0000256" key="4">
    <source>
        <dbReference type="SAM" id="MobiDB-lite"/>
    </source>
</evidence>
<dbReference type="InterPro" id="IPR000719">
    <property type="entry name" value="Prot_kinase_dom"/>
</dbReference>
<evidence type="ECO:0000313" key="7">
    <source>
        <dbReference type="Proteomes" id="UP000467700"/>
    </source>
</evidence>
<keyword evidence="1 3" id="KW-0547">Nucleotide-binding</keyword>
<feature type="compositionally biased region" description="Basic and acidic residues" evidence="4">
    <location>
        <begin position="793"/>
        <end position="802"/>
    </location>
</feature>
<dbReference type="SMART" id="SM00220">
    <property type="entry name" value="S_TKc"/>
    <property type="match status" value="1"/>
</dbReference>
<evidence type="ECO:0000256" key="2">
    <source>
        <dbReference type="ARBA" id="ARBA00022840"/>
    </source>
</evidence>
<evidence type="ECO:0000256" key="1">
    <source>
        <dbReference type="ARBA" id="ARBA00022741"/>
    </source>
</evidence>
<feature type="binding site" evidence="3">
    <location>
        <position position="78"/>
    </location>
    <ligand>
        <name>ATP</name>
        <dbReference type="ChEBI" id="CHEBI:30616"/>
    </ligand>
</feature>
<name>A0A8S0WHZ8_CYCAE</name>
<dbReference type="GO" id="GO:0004674">
    <property type="term" value="F:protein serine/threonine kinase activity"/>
    <property type="evidence" value="ECO:0007669"/>
    <property type="project" value="TreeGrafter"/>
</dbReference>
<feature type="compositionally biased region" description="Low complexity" evidence="4">
    <location>
        <begin position="467"/>
        <end position="480"/>
    </location>
</feature>
<comment type="caution">
    <text evidence="6">The sequence shown here is derived from an EMBL/GenBank/DDBJ whole genome shotgun (WGS) entry which is preliminary data.</text>
</comment>
<dbReference type="PANTHER" id="PTHR24346">
    <property type="entry name" value="MAP/MICROTUBULE AFFINITY-REGULATING KINASE"/>
    <property type="match status" value="1"/>
</dbReference>
<feature type="compositionally biased region" description="Low complexity" evidence="4">
    <location>
        <begin position="538"/>
        <end position="554"/>
    </location>
</feature>
<dbReference type="GO" id="GO:0035556">
    <property type="term" value="P:intracellular signal transduction"/>
    <property type="evidence" value="ECO:0007669"/>
    <property type="project" value="TreeGrafter"/>
</dbReference>
<dbReference type="GO" id="GO:0005737">
    <property type="term" value="C:cytoplasm"/>
    <property type="evidence" value="ECO:0007669"/>
    <property type="project" value="TreeGrafter"/>
</dbReference>
<feature type="compositionally biased region" description="Polar residues" evidence="4">
    <location>
        <begin position="515"/>
        <end position="524"/>
    </location>
</feature>
<dbReference type="InterPro" id="IPR017441">
    <property type="entry name" value="Protein_kinase_ATP_BS"/>
</dbReference>
<dbReference type="PROSITE" id="PS00107">
    <property type="entry name" value="PROTEIN_KINASE_ATP"/>
    <property type="match status" value="1"/>
</dbReference>
<dbReference type="GO" id="GO:0005524">
    <property type="term" value="F:ATP binding"/>
    <property type="evidence" value="ECO:0007669"/>
    <property type="project" value="UniProtKB-UniRule"/>
</dbReference>
<keyword evidence="7" id="KW-1185">Reference proteome</keyword>
<dbReference type="PANTHER" id="PTHR24346:SF110">
    <property type="entry name" value="NON-SPECIFIC SERINE_THREONINE PROTEIN KINASE"/>
    <property type="match status" value="1"/>
</dbReference>
<evidence type="ECO:0000259" key="5">
    <source>
        <dbReference type="PROSITE" id="PS50011"/>
    </source>
</evidence>
<protein>
    <recommendedName>
        <fullName evidence="5">Protein kinase domain-containing protein</fullName>
    </recommendedName>
</protein>
<dbReference type="SUPFAM" id="SSF56112">
    <property type="entry name" value="Protein kinase-like (PK-like)"/>
    <property type="match status" value="1"/>
</dbReference>
<dbReference type="PROSITE" id="PS50011">
    <property type="entry name" value="PROTEIN_KINASE_DOM"/>
    <property type="match status" value="1"/>
</dbReference>
<proteinExistence type="predicted"/>
<feature type="region of interest" description="Disordered" evidence="4">
    <location>
        <begin position="1007"/>
        <end position="1027"/>
    </location>
</feature>
<accession>A0A8S0WHZ8</accession>
<organism evidence="6 7">
    <name type="scientific">Cyclocybe aegerita</name>
    <name type="common">Black poplar mushroom</name>
    <name type="synonym">Agrocybe aegerita</name>
    <dbReference type="NCBI Taxonomy" id="1973307"/>
    <lineage>
        <taxon>Eukaryota</taxon>
        <taxon>Fungi</taxon>
        <taxon>Dikarya</taxon>
        <taxon>Basidiomycota</taxon>
        <taxon>Agaricomycotina</taxon>
        <taxon>Agaricomycetes</taxon>
        <taxon>Agaricomycetidae</taxon>
        <taxon>Agaricales</taxon>
        <taxon>Agaricineae</taxon>
        <taxon>Bolbitiaceae</taxon>
        <taxon>Cyclocybe</taxon>
    </lineage>
</organism>
<sequence length="1127" mass="121122">MQSVSDSPPRAPPVKYNAPLGTRWAKEKAAAGGATAFDLPTDPKAIGPWILGECIGKGASGRVKIAKHRRTGQLAAVKILPVAPLVNSRASLATQQAKSEKQRLGIDREITMMKLMNHPNIMRIYDVYEGDKELFLVLEYVEGGELFDFLVNKGRLPPSEALIYFRQIIYGLNYAHTFSIIHRDLKPENILIASLSPPQIKIADWGMAAFAPPTLQLETSCGSPHYASPEIVNGEKYQGNATDIWSCGVILYALLTGRLPFDDKNVRTLLTKVKSGKYDMPAWIDPLAKDLLSKMLIVDVKQRITIPEILSHPWLISHPAIPFSASDGSKFTILAPPLPPSPSILARPIASLDLIDSELFSSLRIIWGRHADPQGESIKRDLCGPASQGVYAKAFYFLLGKYREESSKNRSNDAEFDLQRESSIDLETAKFNLGWELDHSGAPGSLRKYDVSKTHHVFSSPQKVSTPSPALPAAAQQPYPNISIGPPPGMNSRKRTFTDGSLPAKDRSDTVPRSAANSSRTQVESWKAQFLAQKDNLSDTTTSSSASSTSTANSHMRRKPSVSSQATIAVGAAPAGVNLLGRSGGRVVAPRRGQTYSMMPERREPSQPASAGTTVGSMGFSQHLQQIQARAASVSSSSRSSQSHSRSQRPKSSIGPLSPFTENEKRAMFASPVLDVFTGAKTNASSDDAGRPVSGVQSDASASVGAPVDLVEVDLPLLTAPKTDNPELQRTMEDITQRVNELVQAVAGSQHAVTAPAPSLLPAGGQTKDGARTLAVHSHGPGHGASSHSHPHPKADEDKENQSIDEESWSHVNVSGDADRSGGVGLGVGLAGHNHGHRDVGREIGNVSQNVSSSPSRGKKEKERKGRPPPLDLPSLNPKRTTFAMLGSPIALSTPLHPPPSSANRIMASPVVGEFKGWFSNLFSWKNSSANGAVLYSSDDIHRTRLHVARILEGLGIVLANHPSEAHLTSEQTQSEVLFCRVDQPTVDPANGVSLKNVRFRVEFRAGPGPSHDLQSSAHPVGGSGEDPSYLLTAPPQTPNYAVTPTSAGPVSHGTPLPSPMPAMAKWDFPPGCLCAVALVYEKGSMSTFRAVWRRLKEEYGDSSTAYPCFSPAIPGTPYTESQRMVV</sequence>
<feature type="region of interest" description="Disordered" evidence="4">
    <location>
        <begin position="773"/>
        <end position="878"/>
    </location>
</feature>
<dbReference type="InterPro" id="IPR011009">
    <property type="entry name" value="Kinase-like_dom_sf"/>
</dbReference>
<feature type="region of interest" description="Disordered" evidence="4">
    <location>
        <begin position="577"/>
        <end position="662"/>
    </location>
</feature>
<dbReference type="FunFam" id="1.10.510.10:FF:000571">
    <property type="entry name" value="Maternal embryonic leucine zipper kinase"/>
    <property type="match status" value="1"/>
</dbReference>
<evidence type="ECO:0000313" key="6">
    <source>
        <dbReference type="EMBL" id="CAA7269950.1"/>
    </source>
</evidence>